<dbReference type="Proteomes" id="UP000616151">
    <property type="component" value="Unassembled WGS sequence"/>
</dbReference>
<evidence type="ECO:0000313" key="2">
    <source>
        <dbReference type="Proteomes" id="UP000616151"/>
    </source>
</evidence>
<accession>A0ACC5QXU0</accession>
<name>A0ACC5QXU0_9HYPH</name>
<evidence type="ECO:0000313" key="1">
    <source>
        <dbReference type="EMBL" id="MBK1865184.1"/>
    </source>
</evidence>
<organism evidence="1 2">
    <name type="scientific">Taklimakanibacter albus</name>
    <dbReference type="NCBI Taxonomy" id="2800327"/>
    <lineage>
        <taxon>Bacteria</taxon>
        <taxon>Pseudomonadati</taxon>
        <taxon>Pseudomonadota</taxon>
        <taxon>Alphaproteobacteria</taxon>
        <taxon>Hyphomicrobiales</taxon>
        <taxon>Aestuariivirgaceae</taxon>
        <taxon>Taklimakanibacter</taxon>
    </lineage>
</organism>
<keyword evidence="2" id="KW-1185">Reference proteome</keyword>
<sequence>MQRVLIPVDQVSTFVGKLFAWSIVILTVAVSYEVFSRYVLRSPTTWAYDASYILYGALFIMAGAYALSRNAHVRGDFLYRTWSPRRQALMDLVLYFLFFFPGIIAFIFAGYGFAAQSWMTHEHSAYSPDGLPVYQYKTLIPATGVLLLLQGIVEVARCIFCLRRGEWPQRLHDVEELENVILAQHAEAANPTGGRP</sequence>
<dbReference type="EMBL" id="JAENHL010000004">
    <property type="protein sequence ID" value="MBK1865184.1"/>
    <property type="molecule type" value="Genomic_DNA"/>
</dbReference>
<gene>
    <name evidence="1" type="ORF">JHL16_02375</name>
</gene>
<reference evidence="1" key="1">
    <citation type="submission" date="2021-01" db="EMBL/GenBank/DDBJ databases">
        <authorList>
            <person name="Sun Q."/>
        </authorList>
    </citation>
    <scope>NUCLEOTIDE SEQUENCE</scope>
    <source>
        <strain evidence="1">YIM B02566</strain>
    </source>
</reference>
<protein>
    <submittedName>
        <fullName evidence="1">TRAP transporter small permease subunit</fullName>
    </submittedName>
</protein>
<proteinExistence type="predicted"/>
<comment type="caution">
    <text evidence="1">The sequence shown here is derived from an EMBL/GenBank/DDBJ whole genome shotgun (WGS) entry which is preliminary data.</text>
</comment>